<dbReference type="Proteomes" id="UP000191946">
    <property type="component" value="Unassembled WGS sequence"/>
</dbReference>
<name>A0AAX0MJC0_VIBPH</name>
<protein>
    <submittedName>
        <fullName evidence="1">Uncharacterized protein</fullName>
    </submittedName>
</protein>
<accession>A0AAX0MJC0</accession>
<dbReference type="AlphaFoldDB" id="A0AAX0MJC0"/>
<keyword evidence="2" id="KW-1185">Reference proteome</keyword>
<evidence type="ECO:0000313" key="1">
    <source>
        <dbReference type="EMBL" id="OQK03908.1"/>
    </source>
</evidence>
<reference evidence="1 2" key="1">
    <citation type="submission" date="2015-08" db="EMBL/GenBank/DDBJ databases">
        <title>Draft Genome Sequences of Vibrio parahaemolyticus Strains.</title>
        <authorList>
            <person name="Gonzalez-Escalona N."/>
            <person name="DePaola A."/>
        </authorList>
    </citation>
    <scope>NUCLEOTIDE SEQUENCE [LARGE SCALE GENOMIC DNA]</scope>
    <source>
        <strain evidence="1 2">CFSAN001621</strain>
    </source>
</reference>
<sequence>MYYGGIMITGGYTLDLICDCEKCKVSTDSHEIKTGEFTGENYAECARIAKNNGWKLSRDRLYCSAPGHSKFERDD</sequence>
<evidence type="ECO:0000313" key="2">
    <source>
        <dbReference type="Proteomes" id="UP000191946"/>
    </source>
</evidence>
<gene>
    <name evidence="1" type="ORF">AKG60_03205</name>
</gene>
<dbReference type="EMBL" id="LHQV01000005">
    <property type="protein sequence ID" value="OQK03908.1"/>
    <property type="molecule type" value="Genomic_DNA"/>
</dbReference>
<organism evidence="1 2">
    <name type="scientific">Vibrio parahaemolyticus</name>
    <dbReference type="NCBI Taxonomy" id="670"/>
    <lineage>
        <taxon>Bacteria</taxon>
        <taxon>Pseudomonadati</taxon>
        <taxon>Pseudomonadota</taxon>
        <taxon>Gammaproteobacteria</taxon>
        <taxon>Vibrionales</taxon>
        <taxon>Vibrionaceae</taxon>
        <taxon>Vibrio</taxon>
    </lineage>
</organism>
<proteinExistence type="predicted"/>
<comment type="caution">
    <text evidence="1">The sequence shown here is derived from an EMBL/GenBank/DDBJ whole genome shotgun (WGS) entry which is preliminary data.</text>
</comment>